<evidence type="ECO:0000256" key="2">
    <source>
        <dbReference type="ARBA" id="ARBA00023315"/>
    </source>
</evidence>
<evidence type="ECO:0000259" key="3">
    <source>
        <dbReference type="PROSITE" id="PS51186"/>
    </source>
</evidence>
<dbReference type="EMBL" id="LGCK01000006">
    <property type="protein sequence ID" value="KPL73298.1"/>
    <property type="molecule type" value="Genomic_DNA"/>
</dbReference>
<dbReference type="PANTHER" id="PTHR43877:SF2">
    <property type="entry name" value="AMINOALKYLPHOSPHONATE N-ACETYLTRANSFERASE-RELATED"/>
    <property type="match status" value="1"/>
</dbReference>
<dbReference type="GO" id="GO:0016747">
    <property type="term" value="F:acyltransferase activity, transferring groups other than amino-acyl groups"/>
    <property type="evidence" value="ECO:0007669"/>
    <property type="project" value="InterPro"/>
</dbReference>
<dbReference type="STRING" id="229920.ADM99_03510"/>
<dbReference type="OrthoDB" id="9792929at2"/>
<name>A0A0N8GLS3_9CHLR</name>
<evidence type="ECO:0000313" key="4">
    <source>
        <dbReference type="EMBL" id="KPL73298.1"/>
    </source>
</evidence>
<dbReference type="Gene3D" id="3.40.630.30">
    <property type="match status" value="1"/>
</dbReference>
<dbReference type="AlphaFoldDB" id="A0A0N8GLS3"/>
<dbReference type="Proteomes" id="UP000050430">
    <property type="component" value="Unassembled WGS sequence"/>
</dbReference>
<feature type="domain" description="N-acetyltransferase" evidence="3">
    <location>
        <begin position="9"/>
        <end position="165"/>
    </location>
</feature>
<dbReference type="InterPro" id="IPR000182">
    <property type="entry name" value="GNAT_dom"/>
</dbReference>
<dbReference type="CDD" id="cd04301">
    <property type="entry name" value="NAT_SF"/>
    <property type="match status" value="1"/>
</dbReference>
<evidence type="ECO:0000313" key="5">
    <source>
        <dbReference type="Proteomes" id="UP000050430"/>
    </source>
</evidence>
<dbReference type="PROSITE" id="PS51186">
    <property type="entry name" value="GNAT"/>
    <property type="match status" value="1"/>
</dbReference>
<protein>
    <submittedName>
        <fullName evidence="4">GNAT family acetyltransferase</fullName>
    </submittedName>
</protein>
<keyword evidence="2" id="KW-0012">Acyltransferase</keyword>
<reference evidence="4 5" key="1">
    <citation type="submission" date="2015-07" db="EMBL/GenBank/DDBJ databases">
        <title>Genome sequence of Leptolinea tardivitalis DSM 16556.</title>
        <authorList>
            <person name="Hemp J."/>
            <person name="Ward L.M."/>
            <person name="Pace L.A."/>
            <person name="Fischer W.W."/>
        </authorList>
    </citation>
    <scope>NUCLEOTIDE SEQUENCE [LARGE SCALE GENOMIC DNA]</scope>
    <source>
        <strain evidence="4 5">YMTK-2</strain>
    </source>
</reference>
<keyword evidence="5" id="KW-1185">Reference proteome</keyword>
<keyword evidence="1 4" id="KW-0808">Transferase</keyword>
<dbReference type="RefSeq" id="WP_062421708.1">
    <property type="nucleotide sequence ID" value="NZ_BBYA01000009.1"/>
</dbReference>
<organism evidence="4 5">
    <name type="scientific">Leptolinea tardivitalis</name>
    <dbReference type="NCBI Taxonomy" id="229920"/>
    <lineage>
        <taxon>Bacteria</taxon>
        <taxon>Bacillati</taxon>
        <taxon>Chloroflexota</taxon>
        <taxon>Anaerolineae</taxon>
        <taxon>Anaerolineales</taxon>
        <taxon>Anaerolineaceae</taxon>
        <taxon>Leptolinea</taxon>
    </lineage>
</organism>
<accession>A0A0N8GLS3</accession>
<dbReference type="InterPro" id="IPR050832">
    <property type="entry name" value="Bact_Acetyltransf"/>
</dbReference>
<dbReference type="InterPro" id="IPR016181">
    <property type="entry name" value="Acyl_CoA_acyltransferase"/>
</dbReference>
<dbReference type="PANTHER" id="PTHR43877">
    <property type="entry name" value="AMINOALKYLPHOSPHONATE N-ACETYLTRANSFERASE-RELATED-RELATED"/>
    <property type="match status" value="1"/>
</dbReference>
<comment type="caution">
    <text evidence="4">The sequence shown here is derived from an EMBL/GenBank/DDBJ whole genome shotgun (WGS) entry which is preliminary data.</text>
</comment>
<dbReference type="Pfam" id="PF00583">
    <property type="entry name" value="Acetyltransf_1"/>
    <property type="match status" value="1"/>
</dbReference>
<dbReference type="SUPFAM" id="SSF55729">
    <property type="entry name" value="Acyl-CoA N-acyltransferases (Nat)"/>
    <property type="match status" value="1"/>
</dbReference>
<proteinExistence type="predicted"/>
<evidence type="ECO:0000256" key="1">
    <source>
        <dbReference type="ARBA" id="ARBA00022679"/>
    </source>
</evidence>
<gene>
    <name evidence="4" type="ORF">ADM99_03510</name>
</gene>
<sequence length="169" mass="19056">METNNTTCLSHRPVTDADLPVICRFPRSEQELFFMFPKAEYPLTIEQLRDSINNRKDSTVVLLDGKTAGFANFYICQPGDTCSIGNVIVSPEARGRGVGSYLVRTMIGLAREKYRVKNVQLSCFNQNVDGLLLYQKLGFKPHFIEERFDKSGGRIAAIHFIYDLDPASV</sequence>